<dbReference type="GO" id="GO:0061630">
    <property type="term" value="F:ubiquitin protein ligase activity"/>
    <property type="evidence" value="ECO:0007669"/>
    <property type="project" value="UniProtKB-EC"/>
</dbReference>
<gene>
    <name evidence="5" type="ORF">WJX72_002158</name>
</gene>
<dbReference type="InterPro" id="IPR013083">
    <property type="entry name" value="Znf_RING/FYVE/PHD"/>
</dbReference>
<dbReference type="InterPro" id="IPR052085">
    <property type="entry name" value="WD-SAM-U-box"/>
</dbReference>
<dbReference type="SUPFAM" id="SSF48371">
    <property type="entry name" value="ARM repeat"/>
    <property type="match status" value="1"/>
</dbReference>
<protein>
    <recommendedName>
        <fullName evidence="2">RING-type E3 ubiquitin transferase</fullName>
        <ecNumber evidence="2">2.3.2.27</ecNumber>
    </recommendedName>
</protein>
<comment type="catalytic activity">
    <reaction evidence="1">
        <text>S-ubiquitinyl-[E2 ubiquitin-conjugating enzyme]-L-cysteine + [acceptor protein]-L-lysine = [E2 ubiquitin-conjugating enzyme]-L-cysteine + N(6)-ubiquitinyl-[acceptor protein]-L-lysine.</text>
        <dbReference type="EC" id="2.3.2.27"/>
    </reaction>
</comment>
<comment type="caution">
    <text evidence="5">The sequence shown here is derived from an EMBL/GenBank/DDBJ whole genome shotgun (WGS) entry which is preliminary data.</text>
</comment>
<keyword evidence="6" id="KW-1185">Reference proteome</keyword>
<dbReference type="InterPro" id="IPR016024">
    <property type="entry name" value="ARM-type_fold"/>
</dbReference>
<evidence type="ECO:0000259" key="4">
    <source>
        <dbReference type="PROSITE" id="PS51698"/>
    </source>
</evidence>
<sequence length="1878" mass="202176">MLADAGSRAWEALMLKGCGFIGEIPAYSRAEDERIQNVANVAGDAAIVLDEIMGHSTLQQGASAGGLQQELCDVYSSNQVMSMVLAPEARRVLEARLRGCKDRDAAEAAAQAAANALLQEEEKAAKGAGGSKKAKKKKGKKAKQLWAAGKQQLLWQSDDGSLPEEYIEVYRRLGDENTTLSLSCTAVQLVLVLMEDVPAYSAPGAAAIVGSIHKLICTEEHTCEIICNMLQSGVERRPQAELAADFLHEVASAGLPGLGSAPFVTNLWECVFQLAAYSSADASMRDNGVFPMALRVLHEASQSTAPASRAAYSLALEFIKRLSADMRVMEAATAPESGPADRAPVLELGFATLFAALKRPAGADRDSAILALTQLLCGSKLVAFFSAHCPSGLGMQRLLEAWGDCPDSWPLRTFIADCMLAVTCALGARKAFAHVPNGWARLAALHKQTSGAVPHEEQRWACSMLSGVVALCARDCEEARQVLKAHGMVMQVRLQLQHALALEQDRMSEEDASPHAELCVVNCSSTGIVFIGWLACALNQLVQPSEYQDMWPSIKDGVLSLAGTILSGRHNAFTYQSSGAANAIVLGHHNAFTCQPSDAAKAANADKLYMLRNAALCGLVADGLVHLEAPPAWDAWLRNALQMLRTAAEVARRPPFADSLELRGNLYTAARLVTAVLAASRKQGRKPSKAVQKLVDTSMDIGRIVGVALNSDMLKEAGSSAWHNSMLAGCRFMGELSLCAGRDTASIAALVVMQQVVWKLFAHGMRLLDATMKPEAASAAALDRIRHAASEAVMVLDKILSHCTTPPAAKYEDWQWTLWDVYRQSRKTALLTLEAQRVLEARLQRCKDFDEAEAAAQAAAEALLQEEEAAKEAKGSKKAKKKKAKQAKLAAAPSGAASDQAASSSAAGAEGKGVDVATGYSNPLAPFILSFIADDGSSLQYPAPGDSRPDSPVQRQFVLTFLSLFDSWVGNCAVNQKQMCWQPDGVLSASDLLLALMQRISDERLKAVCLALQLLLSMLRHVPPCSDTAGSGIMARAFTTFAQLFMAVSAGAGAFEPVAAVVRSCLQLLADCMCHQCALDVCVADILVRWLRSLMQAPAAAMAEVVRRCVFNDDATMVILRSGLNRTAPHSHVEAASNLLHALFCQDASPSPLHLHPHASPSPRMDLAIRLLDQAPAYNVVTETCSLLQKDADPGADADGGLSDRCLHNLWQCACYLAALRQSWTWMREAGAFQASLLLLHKETLRADLVNPFMYSTALTFVARLACDPQVMEGCLMLQSNSQDVAAAVALGLLEVFAALKRPPGRNRDTAIEALTLLLPREAVFAFLFAELTASACMQTLLDAWGDCPDNWKLRAKIANGIFCTSSTHGVRDAFVCVPDCCTKLAAMYKDACGAPKGHRLQARSRLTGVIALCLREREEARGVFMAPGIVKQMALDLRDALELQKEEMREEALASASTSSTLPLCSFDSGTGVFISWLAAVLAKIMQPSEYQNHPYVKDAVTSLANTLLSDGHDAFSCPPSAKPEPGSTAAVAGGADRIYVLRQSAMCDLVADGLGHLDAPSLLWQTALTLDHRLKSVLQLLRKAAELANRPGFADSLELRGGLYAVASLVTAVLTASRRQGRKASKAFQKLVDTATSALQLVSISMSDDALKEAGSRAWHNSMLAGCRLMGGVAMCAGQATTSSIALSAMFQMLTRLFAAGSRLLDAKTNPLIASKDATERIRDVASEAVMVMDKILSHYTPLPAANHEDMHPVDLWDAYCRSPKARLLTPEAQRALEARLQGYKSFEEAEAAAQAAADALLREEEAQVNQDWQPHVSLDEMECPITHEVMTDPVIAADGYTYERSAIEEWFETHDTLPMTNEVVESKCWQYMLQC</sequence>
<dbReference type="CDD" id="cd16655">
    <property type="entry name" value="RING-Ubox_WDSUB1-like"/>
    <property type="match status" value="1"/>
</dbReference>
<name>A0AAW1R5C5_9CHLO</name>
<organism evidence="5 6">
    <name type="scientific">[Myrmecia] bisecta</name>
    <dbReference type="NCBI Taxonomy" id="41462"/>
    <lineage>
        <taxon>Eukaryota</taxon>
        <taxon>Viridiplantae</taxon>
        <taxon>Chlorophyta</taxon>
        <taxon>core chlorophytes</taxon>
        <taxon>Trebouxiophyceae</taxon>
        <taxon>Trebouxiales</taxon>
        <taxon>Trebouxiaceae</taxon>
        <taxon>Myrmecia</taxon>
    </lineage>
</organism>
<evidence type="ECO:0000313" key="5">
    <source>
        <dbReference type="EMBL" id="KAK9828804.1"/>
    </source>
</evidence>
<proteinExistence type="predicted"/>
<feature type="compositionally biased region" description="Low complexity" evidence="3">
    <location>
        <begin position="887"/>
        <end position="900"/>
    </location>
</feature>
<dbReference type="EMBL" id="JALJOR010000001">
    <property type="protein sequence ID" value="KAK9828804.1"/>
    <property type="molecule type" value="Genomic_DNA"/>
</dbReference>
<dbReference type="PANTHER" id="PTHR46573:SF1">
    <property type="entry name" value="WD REPEAT, SAM AND U-BOX DOMAIN-CONTAINING PROTEIN 1"/>
    <property type="match status" value="1"/>
</dbReference>
<dbReference type="SUPFAM" id="SSF57850">
    <property type="entry name" value="RING/U-box"/>
    <property type="match status" value="1"/>
</dbReference>
<dbReference type="GO" id="GO:0016567">
    <property type="term" value="P:protein ubiquitination"/>
    <property type="evidence" value="ECO:0007669"/>
    <property type="project" value="InterPro"/>
</dbReference>
<feature type="compositionally biased region" description="Basic residues" evidence="3">
    <location>
        <begin position="876"/>
        <end position="886"/>
    </location>
</feature>
<accession>A0AAW1R5C5</accession>
<dbReference type="SMART" id="SM00504">
    <property type="entry name" value="Ubox"/>
    <property type="match status" value="1"/>
</dbReference>
<evidence type="ECO:0000256" key="3">
    <source>
        <dbReference type="SAM" id="MobiDB-lite"/>
    </source>
</evidence>
<evidence type="ECO:0000256" key="2">
    <source>
        <dbReference type="ARBA" id="ARBA00012483"/>
    </source>
</evidence>
<reference evidence="5 6" key="1">
    <citation type="journal article" date="2024" name="Nat. Commun.">
        <title>Phylogenomics reveals the evolutionary origins of lichenization in chlorophyte algae.</title>
        <authorList>
            <person name="Puginier C."/>
            <person name="Libourel C."/>
            <person name="Otte J."/>
            <person name="Skaloud P."/>
            <person name="Haon M."/>
            <person name="Grisel S."/>
            <person name="Petersen M."/>
            <person name="Berrin J.G."/>
            <person name="Delaux P.M."/>
            <person name="Dal Grande F."/>
            <person name="Keller J."/>
        </authorList>
    </citation>
    <scope>NUCLEOTIDE SEQUENCE [LARGE SCALE GENOMIC DNA]</scope>
    <source>
        <strain evidence="5 6">SAG 2043</strain>
    </source>
</reference>
<dbReference type="PROSITE" id="PS51698">
    <property type="entry name" value="U_BOX"/>
    <property type="match status" value="1"/>
</dbReference>
<dbReference type="Proteomes" id="UP001489004">
    <property type="component" value="Unassembled WGS sequence"/>
</dbReference>
<dbReference type="Gene3D" id="3.30.40.10">
    <property type="entry name" value="Zinc/RING finger domain, C3HC4 (zinc finger)"/>
    <property type="match status" value="1"/>
</dbReference>
<dbReference type="Pfam" id="PF04564">
    <property type="entry name" value="U-box"/>
    <property type="match status" value="1"/>
</dbReference>
<dbReference type="InterPro" id="IPR003613">
    <property type="entry name" value="Ubox_domain"/>
</dbReference>
<evidence type="ECO:0000313" key="6">
    <source>
        <dbReference type="Proteomes" id="UP001489004"/>
    </source>
</evidence>
<dbReference type="EC" id="2.3.2.27" evidence="2"/>
<feature type="region of interest" description="Disordered" evidence="3">
    <location>
        <begin position="873"/>
        <end position="900"/>
    </location>
</feature>
<dbReference type="PANTHER" id="PTHR46573">
    <property type="entry name" value="WD REPEAT, SAM AND U-BOX DOMAIN-CONTAINING PROTEIN 1"/>
    <property type="match status" value="1"/>
</dbReference>
<feature type="domain" description="U-box" evidence="4">
    <location>
        <begin position="1819"/>
        <end position="1878"/>
    </location>
</feature>
<evidence type="ECO:0000256" key="1">
    <source>
        <dbReference type="ARBA" id="ARBA00000900"/>
    </source>
</evidence>